<dbReference type="Pfam" id="PF01368">
    <property type="entry name" value="DHH"/>
    <property type="match status" value="1"/>
</dbReference>
<evidence type="ECO:0000313" key="10">
    <source>
        <dbReference type="Proteomes" id="UP000260649"/>
    </source>
</evidence>
<feature type="domain" description="DDH" evidence="6">
    <location>
        <begin position="79"/>
        <end position="228"/>
    </location>
</feature>
<dbReference type="Gene3D" id="3.10.310.30">
    <property type="match status" value="1"/>
</dbReference>
<dbReference type="GO" id="GO:0006281">
    <property type="term" value="P:DNA repair"/>
    <property type="evidence" value="ECO:0007669"/>
    <property type="project" value="InterPro"/>
</dbReference>
<dbReference type="OrthoDB" id="9809852at2"/>
<dbReference type="InterPro" id="IPR003156">
    <property type="entry name" value="DHHA1_dom"/>
</dbReference>
<dbReference type="InterPro" id="IPR004610">
    <property type="entry name" value="RecJ"/>
</dbReference>
<evidence type="ECO:0000259" key="7">
    <source>
        <dbReference type="Pfam" id="PF02272"/>
    </source>
</evidence>
<organism evidence="9 10">
    <name type="scientific">Evtepia gabavorous</name>
    <dbReference type="NCBI Taxonomy" id="2211183"/>
    <lineage>
        <taxon>Bacteria</taxon>
        <taxon>Bacillati</taxon>
        <taxon>Bacillota</taxon>
        <taxon>Clostridia</taxon>
        <taxon>Eubacteriales</taxon>
        <taxon>Evtepia</taxon>
    </lineage>
</organism>
<evidence type="ECO:0000256" key="3">
    <source>
        <dbReference type="ARBA" id="ARBA00022722"/>
    </source>
</evidence>
<evidence type="ECO:0000256" key="4">
    <source>
        <dbReference type="ARBA" id="ARBA00022801"/>
    </source>
</evidence>
<dbReference type="EMBL" id="QQRQ01000011">
    <property type="protein sequence ID" value="RFT06385.1"/>
    <property type="molecule type" value="Genomic_DNA"/>
</dbReference>
<comment type="caution">
    <text evidence="9">The sequence shown here is derived from an EMBL/GenBank/DDBJ whole genome shotgun (WGS) entry which is preliminary data.</text>
</comment>
<keyword evidence="10" id="KW-1185">Reference proteome</keyword>
<dbReference type="NCBIfam" id="TIGR00644">
    <property type="entry name" value="recJ"/>
    <property type="match status" value="1"/>
</dbReference>
<dbReference type="InterPro" id="IPR051673">
    <property type="entry name" value="SSDNA_exonuclease_RecJ"/>
</dbReference>
<dbReference type="InterPro" id="IPR041122">
    <property type="entry name" value="RecJ_OB"/>
</dbReference>
<name>A0A3E2B317_9FIRM</name>
<dbReference type="InterPro" id="IPR038763">
    <property type="entry name" value="DHH_sf"/>
</dbReference>
<keyword evidence="3" id="KW-0540">Nuclease</keyword>
<dbReference type="GO" id="GO:0008409">
    <property type="term" value="F:5'-3' exonuclease activity"/>
    <property type="evidence" value="ECO:0007669"/>
    <property type="project" value="InterPro"/>
</dbReference>
<dbReference type="GO" id="GO:0003676">
    <property type="term" value="F:nucleic acid binding"/>
    <property type="evidence" value="ECO:0007669"/>
    <property type="project" value="InterPro"/>
</dbReference>
<evidence type="ECO:0000313" key="9">
    <source>
        <dbReference type="EMBL" id="RFT06385.1"/>
    </source>
</evidence>
<dbReference type="RefSeq" id="WP_117142355.1">
    <property type="nucleotide sequence ID" value="NZ_CAKXKJ010000019.1"/>
</dbReference>
<evidence type="ECO:0000256" key="2">
    <source>
        <dbReference type="ARBA" id="ARBA00019841"/>
    </source>
</evidence>
<feature type="domain" description="DHHA1" evidence="7">
    <location>
        <begin position="347"/>
        <end position="439"/>
    </location>
</feature>
<sequence length="699" mass="77077">MKYQQWNIAQRSQEAYKAMERQGVPTLVAATLCARGMTDLAEAKGLLSSGEDQLQDPFLMKDMDLATARIGRALRNGEKIAVYGDYDVDGITSTCLLTHYLRAQGGDVCYYIPNRLSEGYGVNREAVEELARQGVRLMITVDCGITAVEEVAYASGLGIDVIITDHHECKEEIPAAVAVVDPHRKDCPYPFKDLAGVGVALKLVMALGGEKRYRALFQEYADLAAVGTVADVMKLLGENRTIVRVGLNHLKKTRRRGLYALMVEAGTLNRAITSTTVGYCLSPRINAAGRMGRAVTAAELILTEDNSQAELLAHELCELNRQRQAVELEIFNQCLALLAGRKQYDCLVLADKAWHQGVVGIVASRLAEQYACPVFMICLQDDGKGKGSCRSYGGFNLFCALERCADLLEGYGGHALAAGFTIQEENIPAFRARMEEIVRQDTGGEEMVSTLQIDGEIENTALLTVEEVEALSMLEPYGAGNPKPVFSLSGVTITCMSDVGGGRHLKMRASRDGRTVDMIFFSVTRAKSGLTVGDRADVAFYPQINEYRGSRSVQLHLVDLRPAYSAQQLNEQALYRKYSRGEPLSPCEARMMIPQREEFAAVWRYLANRDGEVVEVPASLARKVAQEGDLWESTLHTMICLEVLESFDLVTLRPEEGGALRIRLQKRRGKGKVALYQAPIIQKLQAIAWGEERRSHLSS</sequence>
<dbReference type="PANTHER" id="PTHR30255:SF2">
    <property type="entry name" value="SINGLE-STRANDED-DNA-SPECIFIC EXONUCLEASE RECJ"/>
    <property type="match status" value="1"/>
</dbReference>
<keyword evidence="5 9" id="KW-0269">Exonuclease</keyword>
<evidence type="ECO:0000259" key="8">
    <source>
        <dbReference type="Pfam" id="PF17768"/>
    </source>
</evidence>
<dbReference type="Proteomes" id="UP000260649">
    <property type="component" value="Unassembled WGS sequence"/>
</dbReference>
<dbReference type="AlphaFoldDB" id="A0A3E2B317"/>
<dbReference type="Gene3D" id="3.90.1640.30">
    <property type="match status" value="1"/>
</dbReference>
<gene>
    <name evidence="9" type="primary">recJ</name>
    <name evidence="9" type="ORF">DV520_07790</name>
</gene>
<evidence type="ECO:0000256" key="5">
    <source>
        <dbReference type="ARBA" id="ARBA00022839"/>
    </source>
</evidence>
<dbReference type="SUPFAM" id="SSF64182">
    <property type="entry name" value="DHH phosphoesterases"/>
    <property type="match status" value="1"/>
</dbReference>
<dbReference type="GeneID" id="97995629"/>
<evidence type="ECO:0000256" key="1">
    <source>
        <dbReference type="ARBA" id="ARBA00005915"/>
    </source>
</evidence>
<dbReference type="GO" id="GO:0006310">
    <property type="term" value="P:DNA recombination"/>
    <property type="evidence" value="ECO:0007669"/>
    <property type="project" value="InterPro"/>
</dbReference>
<comment type="similarity">
    <text evidence="1">Belongs to the RecJ family.</text>
</comment>
<proteinExistence type="inferred from homology"/>
<feature type="domain" description="RecJ OB" evidence="8">
    <location>
        <begin position="453"/>
        <end position="559"/>
    </location>
</feature>
<dbReference type="Pfam" id="PF02272">
    <property type="entry name" value="DHHA1"/>
    <property type="match status" value="1"/>
</dbReference>
<protein>
    <recommendedName>
        <fullName evidence="2">Single-stranded-DNA-specific exonuclease RecJ</fullName>
    </recommendedName>
</protein>
<dbReference type="Pfam" id="PF17768">
    <property type="entry name" value="RecJ_OB"/>
    <property type="match status" value="1"/>
</dbReference>
<dbReference type="InterPro" id="IPR001667">
    <property type="entry name" value="DDH_dom"/>
</dbReference>
<evidence type="ECO:0000259" key="6">
    <source>
        <dbReference type="Pfam" id="PF01368"/>
    </source>
</evidence>
<dbReference type="PANTHER" id="PTHR30255">
    <property type="entry name" value="SINGLE-STRANDED-DNA-SPECIFIC EXONUCLEASE RECJ"/>
    <property type="match status" value="1"/>
</dbReference>
<accession>A0A3E2B317</accession>
<reference evidence="9 10" key="1">
    <citation type="submission" date="2018-07" db="EMBL/GenBank/DDBJ databases">
        <title>GABA Modulating Bacteria of the Human Gut Microbiota.</title>
        <authorList>
            <person name="Strandwitz P."/>
            <person name="Kim K.H."/>
            <person name="Terekhova D."/>
            <person name="Liu J.K."/>
            <person name="Sharma A."/>
            <person name="Levering J."/>
            <person name="Mcdonald D."/>
            <person name="Dietrich D."/>
            <person name="Ramadhar T.R."/>
            <person name="Lekbua A."/>
            <person name="Mroue N."/>
            <person name="Liston C."/>
            <person name="Stewart E.J."/>
            <person name="Dubin M.J."/>
            <person name="Zengler K."/>
            <person name="Knight R."/>
            <person name="Gilbert J.A."/>
            <person name="Clardy J."/>
            <person name="Lewis K."/>
        </authorList>
    </citation>
    <scope>NUCLEOTIDE SEQUENCE [LARGE SCALE GENOMIC DNA]</scope>
    <source>
        <strain evidence="9 10">KLE1738</strain>
    </source>
</reference>
<keyword evidence="4" id="KW-0378">Hydrolase</keyword>